<feature type="transmembrane region" description="Helical" evidence="5">
    <location>
        <begin position="29"/>
        <end position="48"/>
    </location>
</feature>
<evidence type="ECO:0000256" key="3">
    <source>
        <dbReference type="ARBA" id="ARBA00022989"/>
    </source>
</evidence>
<sequence length="121" mass="13575">MMDTFLLSLTVLSAGGLFSLLTYRQFSLMKAGYIAITAAGCLIGLYAIVEPLQEAVVVTFSVPWLHIFSLSFTLDSLSAFFLIPIFTVCPLAVLYSFHYMDKEDQRGRIGVNFFFFTCLLF</sequence>
<gene>
    <name evidence="7" type="ORF">S01H4_34225</name>
</gene>
<feature type="domain" description="NADH-Ubiquinone oxidoreductase (complex I) chain 5 N-terminal" evidence="6">
    <location>
        <begin position="68"/>
        <end position="107"/>
    </location>
</feature>
<name>X1ASN5_9ZZZZ</name>
<comment type="caution">
    <text evidence="7">The sequence shown here is derived from an EMBL/GenBank/DDBJ whole genome shotgun (WGS) entry which is preliminary data.</text>
</comment>
<feature type="non-terminal residue" evidence="7">
    <location>
        <position position="121"/>
    </location>
</feature>
<proteinExistence type="predicted"/>
<protein>
    <recommendedName>
        <fullName evidence="6">NADH-Ubiquinone oxidoreductase (complex I) chain 5 N-terminal domain-containing protein</fullName>
    </recommendedName>
</protein>
<evidence type="ECO:0000256" key="1">
    <source>
        <dbReference type="ARBA" id="ARBA00004141"/>
    </source>
</evidence>
<keyword evidence="4 5" id="KW-0472">Membrane</keyword>
<comment type="subcellular location">
    <subcellularLocation>
        <location evidence="1">Membrane</location>
        <topology evidence="1">Multi-pass membrane protein</topology>
    </subcellularLocation>
</comment>
<evidence type="ECO:0000256" key="4">
    <source>
        <dbReference type="ARBA" id="ARBA00023136"/>
    </source>
</evidence>
<evidence type="ECO:0000256" key="2">
    <source>
        <dbReference type="ARBA" id="ARBA00022692"/>
    </source>
</evidence>
<keyword evidence="3 5" id="KW-1133">Transmembrane helix</keyword>
<evidence type="ECO:0000259" key="6">
    <source>
        <dbReference type="Pfam" id="PF00662"/>
    </source>
</evidence>
<accession>X1ASN5</accession>
<dbReference type="GO" id="GO:0016020">
    <property type="term" value="C:membrane"/>
    <property type="evidence" value="ECO:0007669"/>
    <property type="project" value="UniProtKB-SubCell"/>
</dbReference>
<dbReference type="EMBL" id="BART01018098">
    <property type="protein sequence ID" value="GAG85884.1"/>
    <property type="molecule type" value="Genomic_DNA"/>
</dbReference>
<evidence type="ECO:0000313" key="7">
    <source>
        <dbReference type="EMBL" id="GAG85884.1"/>
    </source>
</evidence>
<evidence type="ECO:0000256" key="5">
    <source>
        <dbReference type="SAM" id="Phobius"/>
    </source>
</evidence>
<dbReference type="InterPro" id="IPR001516">
    <property type="entry name" value="Proton_antipo_N"/>
</dbReference>
<reference evidence="7" key="1">
    <citation type="journal article" date="2014" name="Front. Microbiol.">
        <title>High frequency of phylogenetically diverse reductive dehalogenase-homologous genes in deep subseafloor sedimentary metagenomes.</title>
        <authorList>
            <person name="Kawai M."/>
            <person name="Futagami T."/>
            <person name="Toyoda A."/>
            <person name="Takaki Y."/>
            <person name="Nishi S."/>
            <person name="Hori S."/>
            <person name="Arai W."/>
            <person name="Tsubouchi T."/>
            <person name="Morono Y."/>
            <person name="Uchiyama I."/>
            <person name="Ito T."/>
            <person name="Fujiyama A."/>
            <person name="Inagaki F."/>
            <person name="Takami H."/>
        </authorList>
    </citation>
    <scope>NUCLEOTIDE SEQUENCE</scope>
    <source>
        <strain evidence="7">Expedition CK06-06</strain>
    </source>
</reference>
<feature type="transmembrane region" description="Helical" evidence="5">
    <location>
        <begin position="80"/>
        <end position="100"/>
    </location>
</feature>
<dbReference type="Pfam" id="PF00662">
    <property type="entry name" value="Proton_antipo_N"/>
    <property type="match status" value="1"/>
</dbReference>
<organism evidence="7">
    <name type="scientific">marine sediment metagenome</name>
    <dbReference type="NCBI Taxonomy" id="412755"/>
    <lineage>
        <taxon>unclassified sequences</taxon>
        <taxon>metagenomes</taxon>
        <taxon>ecological metagenomes</taxon>
    </lineage>
</organism>
<dbReference type="AlphaFoldDB" id="X1ASN5"/>
<keyword evidence="2 5" id="KW-0812">Transmembrane</keyword>